<reference evidence="1" key="1">
    <citation type="submission" date="2010-06" db="EMBL/GenBank/DDBJ databases">
        <authorList>
            <person name="Carlson J."/>
            <person name="Booth B."/>
            <person name="Frise E."/>
            <person name="Sandler J."/>
            <person name="Wan K."/>
            <person name="Yu C."/>
            <person name="Celniker S."/>
        </authorList>
    </citation>
    <scope>NUCLEOTIDE SEQUENCE</scope>
</reference>
<name>D6W4Q2_DROME</name>
<dbReference type="AlphaFoldDB" id="D6W4Q2"/>
<organism evidence="1">
    <name type="scientific">Drosophila melanogaster</name>
    <name type="common">Fruit fly</name>
    <dbReference type="NCBI Taxonomy" id="7227"/>
    <lineage>
        <taxon>Eukaryota</taxon>
        <taxon>Metazoa</taxon>
        <taxon>Ecdysozoa</taxon>
        <taxon>Arthropoda</taxon>
        <taxon>Hexapoda</taxon>
        <taxon>Insecta</taxon>
        <taxon>Pterygota</taxon>
        <taxon>Neoptera</taxon>
        <taxon>Endopterygota</taxon>
        <taxon>Diptera</taxon>
        <taxon>Brachycera</taxon>
        <taxon>Muscomorpha</taxon>
        <taxon>Ephydroidea</taxon>
        <taxon>Drosophilidae</taxon>
        <taxon>Drosophila</taxon>
        <taxon>Sophophora</taxon>
    </lineage>
</organism>
<dbReference type="EMBL" id="BT124952">
    <property type="protein sequence ID" value="ADI32790.1"/>
    <property type="molecule type" value="mRNA"/>
</dbReference>
<evidence type="ECO:0000313" key="1">
    <source>
        <dbReference type="EMBL" id="ADI32790.1"/>
    </source>
</evidence>
<feature type="non-terminal residue" evidence="1">
    <location>
        <position position="1"/>
    </location>
</feature>
<protein>
    <submittedName>
        <fullName evidence="1">MIP22396p</fullName>
    </submittedName>
</protein>
<accession>D6W4Q2</accession>
<proteinExistence type="evidence at transcript level"/>
<sequence>FPLFFFCQRAMYTQCNKWTIYDCKWVQWLLMSW</sequence>